<dbReference type="InterPro" id="IPR023152">
    <property type="entry name" value="RasGAP_CS"/>
</dbReference>
<protein>
    <submittedName>
        <fullName evidence="5">Rho GTPase activation protein</fullName>
    </submittedName>
</protein>
<dbReference type="PANTHER" id="PTHR10194">
    <property type="entry name" value="RAS GTPASE-ACTIVATING PROTEINS"/>
    <property type="match status" value="1"/>
</dbReference>
<dbReference type="InterPro" id="IPR000008">
    <property type="entry name" value="C2_dom"/>
</dbReference>
<gene>
    <name evidence="5" type="ORF">DL89DRAFT_260862</name>
</gene>
<dbReference type="InterPro" id="IPR001936">
    <property type="entry name" value="RasGAP_dom"/>
</dbReference>
<evidence type="ECO:0000256" key="1">
    <source>
        <dbReference type="ARBA" id="ARBA00022468"/>
    </source>
</evidence>
<dbReference type="Gene3D" id="1.10.506.10">
    <property type="entry name" value="GTPase Activation - p120gap, domain 1"/>
    <property type="match status" value="2"/>
</dbReference>
<dbReference type="PROSITE" id="PS00509">
    <property type="entry name" value="RAS_GTPASE_ACTIV_1"/>
    <property type="match status" value="1"/>
</dbReference>
<name>A0A1Y1VXD8_9FUNG</name>
<dbReference type="AlphaFoldDB" id="A0A1Y1VXD8"/>
<dbReference type="InterPro" id="IPR008936">
    <property type="entry name" value="Rho_GTPase_activation_prot"/>
</dbReference>
<sequence length="780" mass="86605">MLSDTRILKAGMVYVRMLGTGEVVKPLPHVLVDGGCWEPYIATLVRCMDCVSLLLFDIEGASVVEVADIEIDKLQSTDIMVTDQSLFDNSYGFHIRLRPTAPAFEELMCRYHTGSESGSLCMSTSESHTSSMSRDSSGGLVDAGIGDAQQSDENDSSPETLTYEPLCFKTYPAALYLTTRRAFERNEWVACLRAHCHPTISGPVPLPLTSTCCAPLMFRVDRSIWLKINRTSRFSKTCDTHAVITLDGIPMAQTSVVFSTSEPKWDTMYYFGCLPRSQSLHVFVCHKEQDGLTGGLLGYCRVPVNAMQRKQLYDGWYPLVYGDVTDADEAVGMYLPLEVNVRPEAERHTRHVERPPSYNKPSVSRRSSARSSDSEPAPARRYQSDDVLSMCQLPSMPFRSADLHIQARCDDLIVLTKPFYRDTIVVLLDTQPTLIFDLVAILPQSADWLVETITKLAISSGKTCSWISAVIAHEIATQTVPDPTLLFRSTSVATRTLDTLMKTVGLQFVDLAIGDVVRNIVYSDHYCEVDPSRLEPNEVVAEHWSVLVALLRIMWSGIEDNMEACPRVLCRIFAHVRQAAMHHLDNVEYSCISGFVFLRLICPAIVSPKSFGIVERMPGASACRTLLLMAKGMQCAANLTDFTMKEPYMQPMSAFVDECKPGLKRFIDFIASAPQDDPLKDDFYGASMVVDMEREAAALCACLNAARKDIEQVAVESEHPEYDSNGCSPVSRQSGIYLRSLLHACSVVQDCVEMCTGSMQAADPQQQPTSPLSLRKGRHS</sequence>
<dbReference type="Pfam" id="PF00616">
    <property type="entry name" value="RasGAP"/>
    <property type="match status" value="1"/>
</dbReference>
<feature type="compositionally biased region" description="Low complexity" evidence="2">
    <location>
        <begin position="361"/>
        <end position="381"/>
    </location>
</feature>
<feature type="compositionally biased region" description="Low complexity" evidence="2">
    <location>
        <begin position="123"/>
        <end position="137"/>
    </location>
</feature>
<feature type="region of interest" description="Disordered" evidence="2">
    <location>
        <begin position="345"/>
        <end position="383"/>
    </location>
</feature>
<evidence type="ECO:0000259" key="4">
    <source>
        <dbReference type="PROSITE" id="PS50018"/>
    </source>
</evidence>
<dbReference type="PROSITE" id="PS50004">
    <property type="entry name" value="C2"/>
    <property type="match status" value="1"/>
</dbReference>
<keyword evidence="1" id="KW-0343">GTPase activation</keyword>
<dbReference type="InterPro" id="IPR039360">
    <property type="entry name" value="Ras_GTPase"/>
</dbReference>
<keyword evidence="6" id="KW-1185">Reference proteome</keyword>
<dbReference type="SMART" id="SM00323">
    <property type="entry name" value="RasGAP"/>
    <property type="match status" value="1"/>
</dbReference>
<feature type="region of interest" description="Disordered" evidence="2">
    <location>
        <begin position="759"/>
        <end position="780"/>
    </location>
</feature>
<evidence type="ECO:0000256" key="2">
    <source>
        <dbReference type="SAM" id="MobiDB-lite"/>
    </source>
</evidence>
<accession>A0A1Y1VXD8</accession>
<dbReference type="EMBL" id="MCFD01000023">
    <property type="protein sequence ID" value="ORX65695.1"/>
    <property type="molecule type" value="Genomic_DNA"/>
</dbReference>
<dbReference type="PROSITE" id="PS50018">
    <property type="entry name" value="RAS_GTPASE_ACTIV_2"/>
    <property type="match status" value="1"/>
</dbReference>
<comment type="caution">
    <text evidence="5">The sequence shown here is derived from an EMBL/GenBank/DDBJ whole genome shotgun (WGS) entry which is preliminary data.</text>
</comment>
<evidence type="ECO:0000259" key="3">
    <source>
        <dbReference type="PROSITE" id="PS50004"/>
    </source>
</evidence>
<dbReference type="CDD" id="cd00030">
    <property type="entry name" value="C2"/>
    <property type="match status" value="1"/>
</dbReference>
<dbReference type="Pfam" id="PF00168">
    <property type="entry name" value="C2"/>
    <property type="match status" value="1"/>
</dbReference>
<dbReference type="PANTHER" id="PTHR10194:SF60">
    <property type="entry name" value="RAS GTPASE-ACTIVATING PROTEIN RASKOL"/>
    <property type="match status" value="1"/>
</dbReference>
<dbReference type="SUPFAM" id="SSF49562">
    <property type="entry name" value="C2 domain (Calcium/lipid-binding domain, CaLB)"/>
    <property type="match status" value="1"/>
</dbReference>
<dbReference type="GeneID" id="63802472"/>
<feature type="domain" description="Ras-GAP" evidence="4">
    <location>
        <begin position="445"/>
        <end position="638"/>
    </location>
</feature>
<dbReference type="GO" id="GO:0005096">
    <property type="term" value="F:GTPase activator activity"/>
    <property type="evidence" value="ECO:0007669"/>
    <property type="project" value="UniProtKB-KW"/>
</dbReference>
<dbReference type="Gene3D" id="2.60.40.150">
    <property type="entry name" value="C2 domain"/>
    <property type="match status" value="1"/>
</dbReference>
<feature type="domain" description="C2" evidence="3">
    <location>
        <begin position="200"/>
        <end position="317"/>
    </location>
</feature>
<organism evidence="5 6">
    <name type="scientific">Linderina pennispora</name>
    <dbReference type="NCBI Taxonomy" id="61395"/>
    <lineage>
        <taxon>Eukaryota</taxon>
        <taxon>Fungi</taxon>
        <taxon>Fungi incertae sedis</taxon>
        <taxon>Zoopagomycota</taxon>
        <taxon>Kickxellomycotina</taxon>
        <taxon>Kickxellomycetes</taxon>
        <taxon>Kickxellales</taxon>
        <taxon>Kickxellaceae</taxon>
        <taxon>Linderina</taxon>
    </lineage>
</organism>
<proteinExistence type="predicted"/>
<dbReference type="STRING" id="61395.A0A1Y1VXD8"/>
<feature type="compositionally biased region" description="Polar residues" evidence="2">
    <location>
        <begin position="759"/>
        <end position="772"/>
    </location>
</feature>
<dbReference type="OrthoDB" id="775356at2759"/>
<dbReference type="SMART" id="SM00239">
    <property type="entry name" value="C2"/>
    <property type="match status" value="1"/>
</dbReference>
<dbReference type="InterPro" id="IPR035892">
    <property type="entry name" value="C2_domain_sf"/>
</dbReference>
<reference evidence="5 6" key="1">
    <citation type="submission" date="2016-07" db="EMBL/GenBank/DDBJ databases">
        <title>Pervasive Adenine N6-methylation of Active Genes in Fungi.</title>
        <authorList>
            <consortium name="DOE Joint Genome Institute"/>
            <person name="Mondo S.J."/>
            <person name="Dannebaum R.O."/>
            <person name="Kuo R.C."/>
            <person name="Labutti K."/>
            <person name="Haridas S."/>
            <person name="Kuo A."/>
            <person name="Salamov A."/>
            <person name="Ahrendt S.R."/>
            <person name="Lipzen A."/>
            <person name="Sullivan W."/>
            <person name="Andreopoulos W.B."/>
            <person name="Clum A."/>
            <person name="Lindquist E."/>
            <person name="Daum C."/>
            <person name="Ramamoorthy G.K."/>
            <person name="Gryganskyi A."/>
            <person name="Culley D."/>
            <person name="Magnuson J.K."/>
            <person name="James T.Y."/>
            <person name="O'Malley M.A."/>
            <person name="Stajich J.E."/>
            <person name="Spatafora J.W."/>
            <person name="Visel A."/>
            <person name="Grigoriev I.V."/>
        </authorList>
    </citation>
    <scope>NUCLEOTIDE SEQUENCE [LARGE SCALE GENOMIC DNA]</scope>
    <source>
        <strain evidence="5 6">ATCC 12442</strain>
    </source>
</reference>
<dbReference type="Proteomes" id="UP000193922">
    <property type="component" value="Unassembled WGS sequence"/>
</dbReference>
<dbReference type="RefSeq" id="XP_040739806.1">
    <property type="nucleotide sequence ID" value="XM_040885824.1"/>
</dbReference>
<feature type="region of interest" description="Disordered" evidence="2">
    <location>
        <begin position="123"/>
        <end position="159"/>
    </location>
</feature>
<evidence type="ECO:0000313" key="5">
    <source>
        <dbReference type="EMBL" id="ORX65695.1"/>
    </source>
</evidence>
<evidence type="ECO:0000313" key="6">
    <source>
        <dbReference type="Proteomes" id="UP000193922"/>
    </source>
</evidence>
<dbReference type="SUPFAM" id="SSF48350">
    <property type="entry name" value="GTPase activation domain, GAP"/>
    <property type="match status" value="1"/>
</dbReference>